<evidence type="ECO:0000313" key="2">
    <source>
        <dbReference type="EMBL" id="SIO74098.1"/>
    </source>
</evidence>
<dbReference type="PANTHER" id="PTHR22916">
    <property type="entry name" value="GLYCOSYLTRANSFERASE"/>
    <property type="match status" value="1"/>
</dbReference>
<gene>
    <name evidence="2" type="primary">cpsI</name>
</gene>
<dbReference type="CDD" id="cd00761">
    <property type="entry name" value="Glyco_tranf_GTA_type"/>
    <property type="match status" value="1"/>
</dbReference>
<protein>
    <submittedName>
        <fullName evidence="2">N-acetylglucosaminyltransferase cpsI</fullName>
    </submittedName>
</protein>
<dbReference type="Gene3D" id="3.90.550.10">
    <property type="entry name" value="Spore Coat Polysaccharide Biosynthesis Protein SpsA, Chain A"/>
    <property type="match status" value="1"/>
</dbReference>
<sequence>MKVSLVIPVYNGAPYIEETLESVMAQTYSNLEILIVDDGSTDYTSVICQKYTSKDKRVKYLYKENGGQSSARNLGVKLAEGDWIAFLDSDDLCSPFYIEYLVRVQSETGADLVITGIEDRPNYRMEKLTCDKSTYSTLSVEATLTEMYYDNYGISPLGKLYSKALLLRHPYPIGKIHEDTDTTYKLVASSTRIAFSKEKTVYIKGQPNSTTRQSYRENMLYYFDAMQHNRDFILERYSDKELIDALNYKTVIGGMWIVNKLLEVDKYDYINSLRSEYRKYYKSILFNKRVTIKEKIKYLSFISSMNLFLFLRKIYNYSEG</sequence>
<keyword evidence="2" id="KW-0328">Glycosyltransferase</keyword>
<dbReference type="GO" id="GO:0016758">
    <property type="term" value="F:hexosyltransferase activity"/>
    <property type="evidence" value="ECO:0007669"/>
    <property type="project" value="UniProtKB-ARBA"/>
</dbReference>
<dbReference type="InterPro" id="IPR001173">
    <property type="entry name" value="Glyco_trans_2-like"/>
</dbReference>
<dbReference type="InterPro" id="IPR029044">
    <property type="entry name" value="Nucleotide-diphossugar_trans"/>
</dbReference>
<dbReference type="AlphaFoldDB" id="A0A1N6LYV6"/>
<name>A0A1N6LYV6_STRAG</name>
<reference evidence="2" key="1">
    <citation type="submission" date="2016-12" db="EMBL/GenBank/DDBJ databases">
        <title>Comparison of molecular serotyping approaches of Streptococcus agalactiae from genomic sequences.</title>
        <authorList>
            <person name="Kapatai G."/>
            <person name="Patel D."/>
            <person name="Efstratiou A."/>
            <person name="Chalker V.J."/>
        </authorList>
    </citation>
    <scope>NUCLEOTIDE SEQUENCE</scope>
    <source>
        <strain evidence="2">7271</strain>
    </source>
</reference>
<proteinExistence type="predicted"/>
<feature type="domain" description="Glycosyltransferase 2-like" evidence="1">
    <location>
        <begin position="4"/>
        <end position="122"/>
    </location>
</feature>
<reference evidence="2" key="2">
    <citation type="submission" date="2016-12" db="EMBL/GenBank/DDBJ databases">
        <authorList>
            <person name="Song W.-J."/>
            <person name="Kurnit D.M."/>
        </authorList>
    </citation>
    <scope>NUCLEOTIDE SEQUENCE</scope>
    <source>
        <strain evidence="2">7271</strain>
    </source>
</reference>
<evidence type="ECO:0000259" key="1">
    <source>
        <dbReference type="Pfam" id="PF00535"/>
    </source>
</evidence>
<dbReference type="Pfam" id="PF00535">
    <property type="entry name" value="Glycos_transf_2"/>
    <property type="match status" value="1"/>
</dbReference>
<dbReference type="RefSeq" id="WP_126418205.1">
    <property type="nucleotide sequence ID" value="NZ_JBDKVQ010000001.1"/>
</dbReference>
<accession>A0A1N6LYV6</accession>
<dbReference type="SUPFAM" id="SSF53448">
    <property type="entry name" value="Nucleotide-diphospho-sugar transferases"/>
    <property type="match status" value="1"/>
</dbReference>
<organism evidence="2">
    <name type="scientific">Streptococcus agalactiae</name>
    <dbReference type="NCBI Taxonomy" id="1311"/>
    <lineage>
        <taxon>Bacteria</taxon>
        <taxon>Bacillati</taxon>
        <taxon>Bacillota</taxon>
        <taxon>Bacilli</taxon>
        <taxon>Lactobacillales</taxon>
        <taxon>Streptococcaceae</taxon>
        <taxon>Streptococcus</taxon>
    </lineage>
</organism>
<keyword evidence="2" id="KW-0808">Transferase</keyword>
<dbReference type="EMBL" id="LT671990">
    <property type="protein sequence ID" value="SIO74098.1"/>
    <property type="molecule type" value="Genomic_DNA"/>
</dbReference>
<dbReference type="PANTHER" id="PTHR22916:SF3">
    <property type="entry name" value="UDP-GLCNAC:BETAGAL BETA-1,3-N-ACETYLGLUCOSAMINYLTRANSFERASE-LIKE PROTEIN 1"/>
    <property type="match status" value="1"/>
</dbReference>